<reference evidence="2 3" key="1">
    <citation type="submission" date="2023-05" db="EMBL/GenBank/DDBJ databases">
        <authorList>
            <person name="Zhang X."/>
        </authorList>
    </citation>
    <scope>NUCLEOTIDE SEQUENCE [LARGE SCALE GENOMIC DNA]</scope>
    <source>
        <strain evidence="2 3">DM2B3-1</strain>
    </source>
</reference>
<proteinExistence type="predicted"/>
<protein>
    <submittedName>
        <fullName evidence="2">Crp/Fnr family transcriptional regulator</fullName>
    </submittedName>
</protein>
<dbReference type="EMBL" id="JASJOT010000040">
    <property type="protein sequence ID" value="MDJ1498099.1"/>
    <property type="molecule type" value="Genomic_DNA"/>
</dbReference>
<dbReference type="PROSITE" id="PS50042">
    <property type="entry name" value="CNMP_BINDING_3"/>
    <property type="match status" value="1"/>
</dbReference>
<accession>A0ABT7CZY8</accession>
<name>A0ABT7CZY8_9BACT</name>
<dbReference type="SUPFAM" id="SSF51206">
    <property type="entry name" value="cAMP-binding domain-like"/>
    <property type="match status" value="1"/>
</dbReference>
<feature type="domain" description="Cyclic nucleotide-binding" evidence="1">
    <location>
        <begin position="19"/>
        <end position="82"/>
    </location>
</feature>
<dbReference type="InterPro" id="IPR000595">
    <property type="entry name" value="cNMP-bd_dom"/>
</dbReference>
<sequence>MIRLTLDTMKDIARQFLLKFNRFSSNEIDLILYNTSIEEFRKGQFVIQEGSVCKKCYFVLKGVLRQFKTIDGVEKTSDFFLEKDPVVLYSSYMHGKPSENSLHCMEDCVLLSGTKEQEIAMQKSNPSLEHLLYGLLADDYRKAENYITLLNGFNPEQRYLALLETRPELLNRVPLVYIASYIGITPESLSRIRKRIMSNTQKS</sequence>
<dbReference type="Pfam" id="PF00027">
    <property type="entry name" value="cNMP_binding"/>
    <property type="match status" value="1"/>
</dbReference>
<evidence type="ECO:0000259" key="1">
    <source>
        <dbReference type="PROSITE" id="PS50042"/>
    </source>
</evidence>
<keyword evidence="3" id="KW-1185">Reference proteome</keyword>
<dbReference type="InterPro" id="IPR018490">
    <property type="entry name" value="cNMP-bd_dom_sf"/>
</dbReference>
<dbReference type="InterPro" id="IPR014710">
    <property type="entry name" value="RmlC-like_jellyroll"/>
</dbReference>
<comment type="caution">
    <text evidence="2">The sequence shown here is derived from an EMBL/GenBank/DDBJ whole genome shotgun (WGS) entry which is preliminary data.</text>
</comment>
<organism evidence="2 3">
    <name type="scientific">Xanthocytophaga flava</name>
    <dbReference type="NCBI Taxonomy" id="3048013"/>
    <lineage>
        <taxon>Bacteria</taxon>
        <taxon>Pseudomonadati</taxon>
        <taxon>Bacteroidota</taxon>
        <taxon>Cytophagia</taxon>
        <taxon>Cytophagales</taxon>
        <taxon>Rhodocytophagaceae</taxon>
        <taxon>Xanthocytophaga</taxon>
    </lineage>
</organism>
<dbReference type="CDD" id="cd00038">
    <property type="entry name" value="CAP_ED"/>
    <property type="match status" value="1"/>
</dbReference>
<dbReference type="Proteomes" id="UP001228581">
    <property type="component" value="Unassembled WGS sequence"/>
</dbReference>
<dbReference type="Gene3D" id="2.60.120.10">
    <property type="entry name" value="Jelly Rolls"/>
    <property type="match status" value="1"/>
</dbReference>
<evidence type="ECO:0000313" key="3">
    <source>
        <dbReference type="Proteomes" id="UP001228581"/>
    </source>
</evidence>
<evidence type="ECO:0000313" key="2">
    <source>
        <dbReference type="EMBL" id="MDJ1498099.1"/>
    </source>
</evidence>
<gene>
    <name evidence="2" type="ORF">QNI19_34470</name>
</gene>